<dbReference type="Proteomes" id="UP001335648">
    <property type="component" value="Unassembled WGS sequence"/>
</dbReference>
<organism evidence="1 2">
    <name type="scientific">Champsocephalus esox</name>
    <name type="common">pike icefish</name>
    <dbReference type="NCBI Taxonomy" id="159716"/>
    <lineage>
        <taxon>Eukaryota</taxon>
        <taxon>Metazoa</taxon>
        <taxon>Chordata</taxon>
        <taxon>Craniata</taxon>
        <taxon>Vertebrata</taxon>
        <taxon>Euteleostomi</taxon>
        <taxon>Actinopterygii</taxon>
        <taxon>Neopterygii</taxon>
        <taxon>Teleostei</taxon>
        <taxon>Neoteleostei</taxon>
        <taxon>Acanthomorphata</taxon>
        <taxon>Eupercaria</taxon>
        <taxon>Perciformes</taxon>
        <taxon>Notothenioidei</taxon>
        <taxon>Channichthyidae</taxon>
        <taxon>Champsocephalus</taxon>
    </lineage>
</organism>
<evidence type="ECO:0000313" key="2">
    <source>
        <dbReference type="Proteomes" id="UP001335648"/>
    </source>
</evidence>
<proteinExistence type="predicted"/>
<dbReference type="EMBL" id="JAULUE010002046">
    <property type="protein sequence ID" value="KAK5914933.1"/>
    <property type="molecule type" value="Genomic_DNA"/>
</dbReference>
<sequence>MLNPSPSASMLNPFPANEEKNNGFVDFVSGVSFLSLIHCTSQHPDFSISSPADASLHSGMMKRLEMTEV</sequence>
<reference evidence="1 2" key="1">
    <citation type="journal article" date="2023" name="Mol. Biol. Evol.">
        <title>Genomics of Secondarily Temperate Adaptation in the Only Non-Antarctic Icefish.</title>
        <authorList>
            <person name="Rivera-Colon A.G."/>
            <person name="Rayamajhi N."/>
            <person name="Minhas B.F."/>
            <person name="Madrigal G."/>
            <person name="Bilyk K.T."/>
            <person name="Yoon V."/>
            <person name="Hune M."/>
            <person name="Gregory S."/>
            <person name="Cheng C.H.C."/>
            <person name="Catchen J.M."/>
        </authorList>
    </citation>
    <scope>NUCLEOTIDE SEQUENCE [LARGE SCALE GENOMIC DNA]</scope>
    <source>
        <strain evidence="1">JC2023a</strain>
    </source>
</reference>
<accession>A0AAN8HGY2</accession>
<keyword evidence="2" id="KW-1185">Reference proteome</keyword>
<comment type="caution">
    <text evidence="1">The sequence shown here is derived from an EMBL/GenBank/DDBJ whole genome shotgun (WGS) entry which is preliminary data.</text>
</comment>
<protein>
    <submittedName>
        <fullName evidence="1">Uncharacterized protein</fullName>
    </submittedName>
</protein>
<name>A0AAN8HGY2_9TELE</name>
<evidence type="ECO:0000313" key="1">
    <source>
        <dbReference type="EMBL" id="KAK5914933.1"/>
    </source>
</evidence>
<gene>
    <name evidence="1" type="ORF">CesoFtcFv8_000572</name>
</gene>
<dbReference type="AlphaFoldDB" id="A0AAN8HGY2"/>